<dbReference type="Pfam" id="PF22725">
    <property type="entry name" value="GFO_IDH_MocA_C3"/>
    <property type="match status" value="1"/>
</dbReference>
<reference evidence="6" key="1">
    <citation type="submission" date="2016-11" db="EMBL/GenBank/DDBJ databases">
        <authorList>
            <person name="Varghese N."/>
            <person name="Submissions S."/>
        </authorList>
    </citation>
    <scope>NUCLEOTIDE SEQUENCE [LARGE SCALE GENOMIC DNA]</scope>
    <source>
        <strain evidence="6">DSM 17539</strain>
    </source>
</reference>
<dbReference type="Gene3D" id="3.30.360.10">
    <property type="entry name" value="Dihydrodipicolinate Reductase, domain 2"/>
    <property type="match status" value="1"/>
</dbReference>
<dbReference type="InterPro" id="IPR036291">
    <property type="entry name" value="NAD(P)-bd_dom_sf"/>
</dbReference>
<feature type="domain" description="Gfo/Idh/MocA-like oxidoreductase N-terminal" evidence="3">
    <location>
        <begin position="1"/>
        <end position="114"/>
    </location>
</feature>
<evidence type="ECO:0000313" key="6">
    <source>
        <dbReference type="Proteomes" id="UP000184406"/>
    </source>
</evidence>
<dbReference type="Pfam" id="PF01408">
    <property type="entry name" value="GFO_IDH_MocA"/>
    <property type="match status" value="1"/>
</dbReference>
<evidence type="ECO:0000259" key="4">
    <source>
        <dbReference type="Pfam" id="PF22725"/>
    </source>
</evidence>
<dbReference type="RefSeq" id="WP_072865735.1">
    <property type="nucleotide sequence ID" value="NZ_FQUX01000015.1"/>
</dbReference>
<dbReference type="AlphaFoldDB" id="A0A1M5HIM2"/>
<dbReference type="SUPFAM" id="SSF51735">
    <property type="entry name" value="NAD(P)-binding Rossmann-fold domains"/>
    <property type="match status" value="1"/>
</dbReference>
<dbReference type="InterPro" id="IPR055170">
    <property type="entry name" value="GFO_IDH_MocA-like_dom"/>
</dbReference>
<dbReference type="EMBL" id="FQUX01000015">
    <property type="protein sequence ID" value="SHG15662.1"/>
    <property type="molecule type" value="Genomic_DNA"/>
</dbReference>
<name>A0A1M5HIM2_9FLAO</name>
<comment type="similarity">
    <text evidence="1">Belongs to the Gfo/Idh/MocA family.</text>
</comment>
<dbReference type="PANTHER" id="PTHR42840:SF3">
    <property type="entry name" value="BINDING ROSSMANN FOLD OXIDOREDUCTASE, PUTATIVE (AFU_ORTHOLOGUE AFUA_2G10240)-RELATED"/>
    <property type="match status" value="1"/>
</dbReference>
<keyword evidence="2" id="KW-0560">Oxidoreductase</keyword>
<dbReference type="Proteomes" id="UP000184406">
    <property type="component" value="Unassembled WGS sequence"/>
</dbReference>
<accession>A0A1M5HIM2</accession>
<evidence type="ECO:0000313" key="5">
    <source>
        <dbReference type="EMBL" id="SHG15662.1"/>
    </source>
</evidence>
<keyword evidence="6" id="KW-1185">Reference proteome</keyword>
<proteinExistence type="inferred from homology"/>
<dbReference type="GO" id="GO:0016491">
    <property type="term" value="F:oxidoreductase activity"/>
    <property type="evidence" value="ECO:0007669"/>
    <property type="project" value="UniProtKB-KW"/>
</dbReference>
<dbReference type="GO" id="GO:0000166">
    <property type="term" value="F:nucleotide binding"/>
    <property type="evidence" value="ECO:0007669"/>
    <property type="project" value="InterPro"/>
</dbReference>
<dbReference type="InterPro" id="IPR000683">
    <property type="entry name" value="Gfo/Idh/MocA-like_OxRdtase_N"/>
</dbReference>
<dbReference type="GO" id="GO:0006740">
    <property type="term" value="P:NADPH regeneration"/>
    <property type="evidence" value="ECO:0007669"/>
    <property type="project" value="TreeGrafter"/>
</dbReference>
<dbReference type="OrthoDB" id="9815825at2"/>
<organism evidence="5 6">
    <name type="scientific">Arenibacter palladensis</name>
    <dbReference type="NCBI Taxonomy" id="237373"/>
    <lineage>
        <taxon>Bacteria</taxon>
        <taxon>Pseudomonadati</taxon>
        <taxon>Bacteroidota</taxon>
        <taxon>Flavobacteriia</taxon>
        <taxon>Flavobacteriales</taxon>
        <taxon>Flavobacteriaceae</taxon>
        <taxon>Arenibacter</taxon>
    </lineage>
</organism>
<dbReference type="PANTHER" id="PTHR42840">
    <property type="entry name" value="NAD(P)-BINDING ROSSMANN-FOLD SUPERFAMILY PROTEIN-RELATED"/>
    <property type="match status" value="1"/>
</dbReference>
<dbReference type="SUPFAM" id="SSF55347">
    <property type="entry name" value="Glyceraldehyde-3-phosphate dehydrogenase-like, C-terminal domain"/>
    <property type="match status" value="1"/>
</dbReference>
<feature type="domain" description="GFO/IDH/MocA-like oxidoreductase" evidence="4">
    <location>
        <begin position="135"/>
        <end position="250"/>
    </location>
</feature>
<evidence type="ECO:0000256" key="1">
    <source>
        <dbReference type="ARBA" id="ARBA00010928"/>
    </source>
</evidence>
<evidence type="ECO:0000259" key="3">
    <source>
        <dbReference type="Pfam" id="PF01408"/>
    </source>
</evidence>
<sequence>MKIAMLGSGFIARFYAESLHSQRRKDHLVMVYSRNEENAKRFAGDYNLPHYTTFMEEAIAHPDVEIVLISLPNHLHEIAVGVCAKFKKHVICTKPLGRTAKEAKRMLDQVEKAGIFGGYLEDLCYTPKFLKSMASIKRGEIGNVLWTKSREAHPGPHSDWFWDKEKSGGGAIIDLGCHCVEIGRNFIGKNIKPLEVMCWADTQVHPIEAEDHAIGLVKYANGAIGQFEVSWTFRGGMDLRDEVMGTEGTIWINSFLRTGFEMFTTGKGGDGYVAEKAESNTGWLFPVGDEAHELGYPHMFTDMFNAIEENRQPLETFYDGYVVNAILDAAYKSAESKLWEPVILEDWRGDEPEEHQKKWNSHDEDHYLIKEEILPNGDTKLILRHKQTGVVTQKVTHGKE</sequence>
<evidence type="ECO:0000256" key="2">
    <source>
        <dbReference type="ARBA" id="ARBA00023002"/>
    </source>
</evidence>
<dbReference type="GO" id="GO:0005737">
    <property type="term" value="C:cytoplasm"/>
    <property type="evidence" value="ECO:0007669"/>
    <property type="project" value="TreeGrafter"/>
</dbReference>
<protein>
    <submittedName>
        <fullName evidence="5">Predicted dehydrogenase</fullName>
    </submittedName>
</protein>
<gene>
    <name evidence="5" type="ORF">SAMN03080594_11515</name>
</gene>
<dbReference type="Gene3D" id="3.40.50.720">
    <property type="entry name" value="NAD(P)-binding Rossmann-like Domain"/>
    <property type="match status" value="1"/>
</dbReference>